<dbReference type="PANTHER" id="PTHR44757:SF2">
    <property type="entry name" value="BIOFILM ARCHITECTURE MAINTENANCE PROTEIN MBAA"/>
    <property type="match status" value="1"/>
</dbReference>
<feature type="domain" description="GGDEF" evidence="5">
    <location>
        <begin position="432"/>
        <end position="565"/>
    </location>
</feature>
<dbReference type="SUPFAM" id="SSF55073">
    <property type="entry name" value="Nucleotide cyclase"/>
    <property type="match status" value="1"/>
</dbReference>
<evidence type="ECO:0000313" key="7">
    <source>
        <dbReference type="Proteomes" id="UP000625247"/>
    </source>
</evidence>
<dbReference type="Proteomes" id="UP000625247">
    <property type="component" value="Unassembled WGS sequence"/>
</dbReference>
<evidence type="ECO:0000259" key="4">
    <source>
        <dbReference type="PROSITE" id="PS50883"/>
    </source>
</evidence>
<dbReference type="InterPro" id="IPR000160">
    <property type="entry name" value="GGDEF_dom"/>
</dbReference>
<keyword evidence="1" id="KW-0418">Kinase</keyword>
<dbReference type="InterPro" id="IPR000700">
    <property type="entry name" value="PAS-assoc_C"/>
</dbReference>
<feature type="domain" description="PAC" evidence="3">
    <location>
        <begin position="82"/>
        <end position="134"/>
    </location>
</feature>
<evidence type="ECO:0000259" key="2">
    <source>
        <dbReference type="PROSITE" id="PS50112"/>
    </source>
</evidence>
<feature type="domain" description="EAL" evidence="4">
    <location>
        <begin position="574"/>
        <end position="824"/>
    </location>
</feature>
<evidence type="ECO:0000259" key="5">
    <source>
        <dbReference type="PROSITE" id="PS50887"/>
    </source>
</evidence>
<dbReference type="PROSITE" id="PS50887">
    <property type="entry name" value="GGDEF"/>
    <property type="match status" value="1"/>
</dbReference>
<dbReference type="InterPro" id="IPR035965">
    <property type="entry name" value="PAS-like_dom_sf"/>
</dbReference>
<dbReference type="PANTHER" id="PTHR44757">
    <property type="entry name" value="DIGUANYLATE CYCLASE DGCP"/>
    <property type="match status" value="1"/>
</dbReference>
<accession>A0ABR9ABY3</accession>
<dbReference type="InterPro" id="IPR001633">
    <property type="entry name" value="EAL_dom"/>
</dbReference>
<dbReference type="SMART" id="SM00086">
    <property type="entry name" value="PAC"/>
    <property type="match status" value="2"/>
</dbReference>
<dbReference type="NCBIfam" id="TIGR00254">
    <property type="entry name" value="GGDEF"/>
    <property type="match status" value="1"/>
</dbReference>
<reference evidence="6 7" key="1">
    <citation type="journal article" date="2020" name="FEMS Microbiol. Ecol.">
        <title>Temporal dynamics of bacterial communities during seed development and maturation.</title>
        <authorList>
            <person name="Chesneau G."/>
            <person name="Torres-Cortes G."/>
            <person name="Briand M."/>
            <person name="Darrasse A."/>
            <person name="Preveaux A."/>
            <person name="Marais C."/>
            <person name="Jacques M.A."/>
            <person name="Shade A."/>
            <person name="Barret M."/>
        </authorList>
    </citation>
    <scope>NUCLEOTIDE SEQUENCE [LARGE SCALE GENOMIC DNA]</scope>
    <source>
        <strain evidence="6 7">CFBP13723</strain>
    </source>
</reference>
<dbReference type="SMART" id="SM00267">
    <property type="entry name" value="GGDEF"/>
    <property type="match status" value="1"/>
</dbReference>
<dbReference type="InterPro" id="IPR043128">
    <property type="entry name" value="Rev_trsase/Diguanyl_cyclase"/>
</dbReference>
<dbReference type="NCBIfam" id="TIGR00229">
    <property type="entry name" value="sensory_box"/>
    <property type="match status" value="2"/>
</dbReference>
<evidence type="ECO:0000256" key="1">
    <source>
        <dbReference type="ARBA" id="ARBA00022777"/>
    </source>
</evidence>
<feature type="domain" description="PAS" evidence="2">
    <location>
        <begin position="135"/>
        <end position="192"/>
    </location>
</feature>
<feature type="domain" description="PAC" evidence="3">
    <location>
        <begin position="210"/>
        <end position="262"/>
    </location>
</feature>
<dbReference type="Pfam" id="PF08448">
    <property type="entry name" value="PAS_4"/>
    <property type="match status" value="1"/>
</dbReference>
<proteinExistence type="predicted"/>
<dbReference type="SMART" id="SM00052">
    <property type="entry name" value="EAL"/>
    <property type="match status" value="1"/>
</dbReference>
<dbReference type="InterPro" id="IPR035919">
    <property type="entry name" value="EAL_sf"/>
</dbReference>
<dbReference type="InterPro" id="IPR029787">
    <property type="entry name" value="Nucleotide_cyclase"/>
</dbReference>
<dbReference type="CDD" id="cd00130">
    <property type="entry name" value="PAS"/>
    <property type="match status" value="3"/>
</dbReference>
<dbReference type="Gene3D" id="3.20.20.450">
    <property type="entry name" value="EAL domain"/>
    <property type="match status" value="1"/>
</dbReference>
<organism evidence="6 7">
    <name type="scientific">Pseudomonas lutea</name>
    <dbReference type="NCBI Taxonomy" id="243924"/>
    <lineage>
        <taxon>Bacteria</taxon>
        <taxon>Pseudomonadati</taxon>
        <taxon>Pseudomonadota</taxon>
        <taxon>Gammaproteobacteria</taxon>
        <taxon>Pseudomonadales</taxon>
        <taxon>Pseudomonadaceae</taxon>
        <taxon>Pseudomonas</taxon>
    </lineage>
</organism>
<evidence type="ECO:0000313" key="6">
    <source>
        <dbReference type="EMBL" id="MBD8123627.1"/>
    </source>
</evidence>
<keyword evidence="7" id="KW-1185">Reference proteome</keyword>
<dbReference type="InterPro" id="IPR001610">
    <property type="entry name" value="PAC"/>
</dbReference>
<dbReference type="Pfam" id="PF13426">
    <property type="entry name" value="PAS_9"/>
    <property type="match status" value="2"/>
</dbReference>
<sequence length="824" mass="91588">MLLDDHSEETYRLLIQSVVDYAIYVLTPEGIVANWNPGAQRAKGYAAEEIVGQHFSRFYTEEEQATGQPLRNLETARATGRFEAQGWRLRKDGGAFWAHVIIDAIKSDDGKLIGFAKITRDCTDQRNALLAQREEERNFRLLVQGVSDYAIYMLDLSGHIVNWNLGAERAKGYTEAEIVGQHFSVFYTPEDRAAGLPGKGMETARREGRFEAEGIRLRKDGSRFWTSVAIDAIRDDDGQMIGFAKITKDISERRRTELELLEAKEFAERQSTELAKLSRFLDSVISNIPASVIVQDASSRVILLANQQAERLFSTARMVGRFARECLRPESVAYLEAQLNKALEQGEVDVSEAPVETAHGLRTLRSRTLLNKEAVSGQDYVLFVAEDVTDELAATAKIHHMAHHDALTGLPNRTLFKARLKEALSQSQGCEQLTATLCLDLDNFKNINDVLGHAFGDKLLRALSERLSSELRDQDTLARLGGDEFAVILPGLESYEAAELAAQRLIQATRPAFLIEGHTCSVGVSVGIALSPEDHEDPEQLMGYADMALYEAKRNGRNRFERFRPALDETARQRRALEIDLRTALHFGYLHMYYQPVIEQQGAEITGYEALLRWQHPTKGTIMPMDFIPMAEETGLIHEVGNRALNLACREAASWGTQQTVAVNLSAVQFKNPGLVAAIELALNDSGLAAERLELEITESVLLDNSEENVTVLRALKALGVAISLDDFGTGYSSLGYLRSFPFDRIKIDMSFVHDMADSKEALAIIRAITGMSNSLNIKTTAEGVETQEQMAQLTAEGCTCFQGYLFGKPVPADERITMLGMNP</sequence>
<dbReference type="Pfam" id="PF00990">
    <property type="entry name" value="GGDEF"/>
    <property type="match status" value="1"/>
</dbReference>
<dbReference type="EMBL" id="JACYNP010000011">
    <property type="protein sequence ID" value="MBD8123627.1"/>
    <property type="molecule type" value="Genomic_DNA"/>
</dbReference>
<dbReference type="CDD" id="cd01949">
    <property type="entry name" value="GGDEF"/>
    <property type="match status" value="1"/>
</dbReference>
<comment type="caution">
    <text evidence="6">The sequence shown here is derived from an EMBL/GenBank/DDBJ whole genome shotgun (WGS) entry which is preliminary data.</text>
</comment>
<protein>
    <submittedName>
        <fullName evidence="6">EAL domain-containing protein</fullName>
    </submittedName>
</protein>
<evidence type="ECO:0000259" key="3">
    <source>
        <dbReference type="PROSITE" id="PS50113"/>
    </source>
</evidence>
<dbReference type="CDD" id="cd01948">
    <property type="entry name" value="EAL"/>
    <property type="match status" value="1"/>
</dbReference>
<dbReference type="SUPFAM" id="SSF55785">
    <property type="entry name" value="PYP-like sensor domain (PAS domain)"/>
    <property type="match status" value="3"/>
</dbReference>
<dbReference type="PROSITE" id="PS50113">
    <property type="entry name" value="PAC"/>
    <property type="match status" value="2"/>
</dbReference>
<dbReference type="InterPro" id="IPR000014">
    <property type="entry name" value="PAS"/>
</dbReference>
<dbReference type="SMART" id="SM00091">
    <property type="entry name" value="PAS"/>
    <property type="match status" value="3"/>
</dbReference>
<dbReference type="InterPro" id="IPR052155">
    <property type="entry name" value="Biofilm_reg_signaling"/>
</dbReference>
<dbReference type="Pfam" id="PF00563">
    <property type="entry name" value="EAL"/>
    <property type="match status" value="1"/>
</dbReference>
<dbReference type="PROSITE" id="PS50112">
    <property type="entry name" value="PAS"/>
    <property type="match status" value="2"/>
</dbReference>
<feature type="domain" description="PAS" evidence="2">
    <location>
        <begin position="7"/>
        <end position="77"/>
    </location>
</feature>
<keyword evidence="1" id="KW-0808">Transferase</keyword>
<dbReference type="Gene3D" id="3.30.450.20">
    <property type="entry name" value="PAS domain"/>
    <property type="match status" value="3"/>
</dbReference>
<gene>
    <name evidence="6" type="ORF">IFT62_20680</name>
</gene>
<dbReference type="Gene3D" id="3.30.70.270">
    <property type="match status" value="1"/>
</dbReference>
<dbReference type="RefSeq" id="WP_191945505.1">
    <property type="nucleotide sequence ID" value="NZ_JACYNP010000011.1"/>
</dbReference>
<name>A0ABR9ABY3_9PSED</name>
<dbReference type="SUPFAM" id="SSF141868">
    <property type="entry name" value="EAL domain-like"/>
    <property type="match status" value="1"/>
</dbReference>
<dbReference type="PROSITE" id="PS50883">
    <property type="entry name" value="EAL"/>
    <property type="match status" value="1"/>
</dbReference>
<dbReference type="InterPro" id="IPR013656">
    <property type="entry name" value="PAS_4"/>
</dbReference>